<dbReference type="SUPFAM" id="SSF46785">
    <property type="entry name" value="Winged helix' DNA-binding domain"/>
    <property type="match status" value="1"/>
</dbReference>
<name>A0A239HUW9_9ACTN</name>
<dbReference type="PROSITE" id="PS50949">
    <property type="entry name" value="HTH_GNTR"/>
    <property type="match status" value="1"/>
</dbReference>
<keyword evidence="2 5" id="KW-0238">DNA-binding</keyword>
<protein>
    <submittedName>
        <fullName evidence="5">DNA-binding transcriptional regulator, GntR family</fullName>
    </submittedName>
</protein>
<organism evidence="5 6">
    <name type="scientific">Streptosporangium subroseum</name>
    <dbReference type="NCBI Taxonomy" id="106412"/>
    <lineage>
        <taxon>Bacteria</taxon>
        <taxon>Bacillati</taxon>
        <taxon>Actinomycetota</taxon>
        <taxon>Actinomycetes</taxon>
        <taxon>Streptosporangiales</taxon>
        <taxon>Streptosporangiaceae</taxon>
        <taxon>Streptosporangium</taxon>
    </lineage>
</organism>
<evidence type="ECO:0000256" key="2">
    <source>
        <dbReference type="ARBA" id="ARBA00023125"/>
    </source>
</evidence>
<dbReference type="InterPro" id="IPR036390">
    <property type="entry name" value="WH_DNA-bd_sf"/>
</dbReference>
<accession>A0A239HUW9</accession>
<dbReference type="InterPro" id="IPR000524">
    <property type="entry name" value="Tscrpt_reg_HTH_GntR"/>
</dbReference>
<dbReference type="SMART" id="SM00345">
    <property type="entry name" value="HTH_GNTR"/>
    <property type="match status" value="1"/>
</dbReference>
<dbReference type="SUPFAM" id="SSF48008">
    <property type="entry name" value="GntR ligand-binding domain-like"/>
    <property type="match status" value="1"/>
</dbReference>
<dbReference type="AlphaFoldDB" id="A0A239HUW9"/>
<feature type="domain" description="HTH gntR-type" evidence="4">
    <location>
        <begin position="4"/>
        <end position="71"/>
    </location>
</feature>
<dbReference type="Gene3D" id="1.20.120.530">
    <property type="entry name" value="GntR ligand-binding domain-like"/>
    <property type="match status" value="1"/>
</dbReference>
<dbReference type="OrthoDB" id="8680240at2"/>
<proteinExistence type="predicted"/>
<keyword evidence="1" id="KW-0805">Transcription regulation</keyword>
<dbReference type="InterPro" id="IPR011711">
    <property type="entry name" value="GntR_C"/>
</dbReference>
<dbReference type="PANTHER" id="PTHR43537">
    <property type="entry name" value="TRANSCRIPTIONAL REGULATOR, GNTR FAMILY"/>
    <property type="match status" value="1"/>
</dbReference>
<dbReference type="GO" id="GO:0003677">
    <property type="term" value="F:DNA binding"/>
    <property type="evidence" value="ECO:0007669"/>
    <property type="project" value="UniProtKB-KW"/>
</dbReference>
<dbReference type="CDD" id="cd07377">
    <property type="entry name" value="WHTH_GntR"/>
    <property type="match status" value="1"/>
</dbReference>
<evidence type="ECO:0000259" key="4">
    <source>
        <dbReference type="PROSITE" id="PS50949"/>
    </source>
</evidence>
<dbReference type="Pfam" id="PF00392">
    <property type="entry name" value="GntR"/>
    <property type="match status" value="1"/>
</dbReference>
<dbReference type="PANTHER" id="PTHR43537:SF24">
    <property type="entry name" value="GLUCONATE OPERON TRANSCRIPTIONAL REPRESSOR"/>
    <property type="match status" value="1"/>
</dbReference>
<dbReference type="InterPro" id="IPR008920">
    <property type="entry name" value="TF_FadR/GntR_C"/>
</dbReference>
<dbReference type="Gene3D" id="1.10.10.10">
    <property type="entry name" value="Winged helix-like DNA-binding domain superfamily/Winged helix DNA-binding domain"/>
    <property type="match status" value="1"/>
</dbReference>
<evidence type="ECO:0000256" key="3">
    <source>
        <dbReference type="ARBA" id="ARBA00023163"/>
    </source>
</evidence>
<dbReference type="Proteomes" id="UP000198282">
    <property type="component" value="Unassembled WGS sequence"/>
</dbReference>
<sequence>MPSGDDRAAVQEAIRGAILRGDYAPRQRLIEAELCERFGSSRFEIRNALQDLASHGLVEFQPNRGARVREITFAEVIEITEVRRMLEGFEAARAAERVTKAEAAALKQITRDMRAAVSRSELLRYSDLNKQLHGAIRDIAAHETSARLLRQLRDQTVRHQFSLSLVPGRPSVSLPQHEAIVEAVVAKDPSAAEAAMHAHLQSVIEAFRALSAAVAQP</sequence>
<evidence type="ECO:0000256" key="1">
    <source>
        <dbReference type="ARBA" id="ARBA00023015"/>
    </source>
</evidence>
<evidence type="ECO:0000313" key="5">
    <source>
        <dbReference type="EMBL" id="SNS85071.1"/>
    </source>
</evidence>
<dbReference type="EMBL" id="FZOD01000017">
    <property type="protein sequence ID" value="SNS85071.1"/>
    <property type="molecule type" value="Genomic_DNA"/>
</dbReference>
<dbReference type="SMART" id="SM00895">
    <property type="entry name" value="FCD"/>
    <property type="match status" value="1"/>
</dbReference>
<dbReference type="RefSeq" id="WP_089208691.1">
    <property type="nucleotide sequence ID" value="NZ_FZOD01000017.1"/>
</dbReference>
<dbReference type="InterPro" id="IPR036388">
    <property type="entry name" value="WH-like_DNA-bd_sf"/>
</dbReference>
<keyword evidence="3" id="KW-0804">Transcription</keyword>
<reference evidence="5 6" key="1">
    <citation type="submission" date="2017-06" db="EMBL/GenBank/DDBJ databases">
        <authorList>
            <person name="Kim H.J."/>
            <person name="Triplett B.A."/>
        </authorList>
    </citation>
    <scope>NUCLEOTIDE SEQUENCE [LARGE SCALE GENOMIC DNA]</scope>
    <source>
        <strain evidence="5 6">CGMCC 4.2132</strain>
    </source>
</reference>
<evidence type="ECO:0000313" key="6">
    <source>
        <dbReference type="Proteomes" id="UP000198282"/>
    </source>
</evidence>
<dbReference type="GO" id="GO:0003700">
    <property type="term" value="F:DNA-binding transcription factor activity"/>
    <property type="evidence" value="ECO:0007669"/>
    <property type="project" value="InterPro"/>
</dbReference>
<gene>
    <name evidence="5" type="ORF">SAMN05216276_1017155</name>
</gene>
<dbReference type="Pfam" id="PF07729">
    <property type="entry name" value="FCD"/>
    <property type="match status" value="1"/>
</dbReference>
<keyword evidence="6" id="KW-1185">Reference proteome</keyword>